<feature type="non-terminal residue" evidence="2">
    <location>
        <position position="1"/>
    </location>
</feature>
<sequence>GAFPSKGEAGTLPPGDTTGLVSAISPAKERRQRYLLDLMWASLDGDYEFSDFELSLLRSPKSDTTVPSSMAEPTPVAESAPAASSSVVGSDAGHRICHCGAFVYGGAYAGRRICPCGFFVSGGSDAGHRICR</sequence>
<keyword evidence="3" id="KW-1185">Reference proteome</keyword>
<accession>K0RZ58</accession>
<feature type="compositionally biased region" description="Low complexity" evidence="1">
    <location>
        <begin position="71"/>
        <end position="86"/>
    </location>
</feature>
<reference evidence="2 3" key="1">
    <citation type="journal article" date="2012" name="Genome Biol.">
        <title>Genome and low-iron response of an oceanic diatom adapted to chronic iron limitation.</title>
        <authorList>
            <person name="Lommer M."/>
            <person name="Specht M."/>
            <person name="Roy A.S."/>
            <person name="Kraemer L."/>
            <person name="Andreson R."/>
            <person name="Gutowska M.A."/>
            <person name="Wolf J."/>
            <person name="Bergner S.V."/>
            <person name="Schilhabel M.B."/>
            <person name="Klostermeier U.C."/>
            <person name="Beiko R.G."/>
            <person name="Rosenstiel P."/>
            <person name="Hippler M."/>
            <person name="Laroche J."/>
        </authorList>
    </citation>
    <scope>NUCLEOTIDE SEQUENCE [LARGE SCALE GENOMIC DNA]</scope>
    <source>
        <strain evidence="2 3">CCMP1005</strain>
    </source>
</reference>
<dbReference type="AlphaFoldDB" id="K0RZ58"/>
<gene>
    <name evidence="2" type="ORF">THAOC_26340</name>
</gene>
<dbReference type="EMBL" id="AGNL01036366">
    <property type="protein sequence ID" value="EJK54101.1"/>
    <property type="molecule type" value="Genomic_DNA"/>
</dbReference>
<protein>
    <submittedName>
        <fullName evidence="2">Uncharacterized protein</fullName>
    </submittedName>
</protein>
<evidence type="ECO:0000313" key="2">
    <source>
        <dbReference type="EMBL" id="EJK54101.1"/>
    </source>
</evidence>
<organism evidence="2 3">
    <name type="scientific">Thalassiosira oceanica</name>
    <name type="common">Marine diatom</name>
    <dbReference type="NCBI Taxonomy" id="159749"/>
    <lineage>
        <taxon>Eukaryota</taxon>
        <taxon>Sar</taxon>
        <taxon>Stramenopiles</taxon>
        <taxon>Ochrophyta</taxon>
        <taxon>Bacillariophyta</taxon>
        <taxon>Coscinodiscophyceae</taxon>
        <taxon>Thalassiosirophycidae</taxon>
        <taxon>Thalassiosirales</taxon>
        <taxon>Thalassiosiraceae</taxon>
        <taxon>Thalassiosira</taxon>
    </lineage>
</organism>
<dbReference type="Proteomes" id="UP000266841">
    <property type="component" value="Unassembled WGS sequence"/>
</dbReference>
<name>K0RZ58_THAOC</name>
<feature type="region of interest" description="Disordered" evidence="1">
    <location>
        <begin position="59"/>
        <end position="86"/>
    </location>
</feature>
<comment type="caution">
    <text evidence="2">The sequence shown here is derived from an EMBL/GenBank/DDBJ whole genome shotgun (WGS) entry which is preliminary data.</text>
</comment>
<proteinExistence type="predicted"/>
<evidence type="ECO:0000313" key="3">
    <source>
        <dbReference type="Proteomes" id="UP000266841"/>
    </source>
</evidence>
<feature type="region of interest" description="Disordered" evidence="1">
    <location>
        <begin position="1"/>
        <end position="20"/>
    </location>
</feature>
<evidence type="ECO:0000256" key="1">
    <source>
        <dbReference type="SAM" id="MobiDB-lite"/>
    </source>
</evidence>